<dbReference type="EMBL" id="CP144696">
    <property type="protein sequence ID" value="WVZ11873.1"/>
    <property type="molecule type" value="Genomic_DNA"/>
</dbReference>
<evidence type="ECO:0000313" key="1">
    <source>
        <dbReference type="EMBL" id="WVZ11873.1"/>
    </source>
</evidence>
<evidence type="ECO:0000313" key="2">
    <source>
        <dbReference type="Proteomes" id="UP001374535"/>
    </source>
</evidence>
<sequence length="120" mass="13028">MVKVSVIILISVYFENHISPSLLYLTYSLPPLRSSLVVNAHTLFLFSLSFFFTQYSNRHYTFAGGAHHTTSSSSSCSVEVDFLSATTHLVLPATTRIVCNHSPNSPSANCSPNSPSANCA</sequence>
<feature type="non-terminal residue" evidence="1">
    <location>
        <position position="120"/>
    </location>
</feature>
<keyword evidence="2" id="KW-1185">Reference proteome</keyword>
<reference evidence="1 2" key="1">
    <citation type="journal article" date="2023" name="Life. Sci Alliance">
        <title>Evolutionary insights into 3D genome organization and epigenetic landscape of Vigna mungo.</title>
        <authorList>
            <person name="Junaid A."/>
            <person name="Singh B."/>
            <person name="Bhatia S."/>
        </authorList>
    </citation>
    <scope>NUCLEOTIDE SEQUENCE [LARGE SCALE GENOMIC DNA]</scope>
    <source>
        <strain evidence="1">Urdbean</strain>
    </source>
</reference>
<accession>A0AAQ3NNW4</accession>
<dbReference type="Proteomes" id="UP001374535">
    <property type="component" value="Chromosome 5"/>
</dbReference>
<protein>
    <submittedName>
        <fullName evidence="1">Uncharacterized protein</fullName>
    </submittedName>
</protein>
<organism evidence="1 2">
    <name type="scientific">Vigna mungo</name>
    <name type="common">Black gram</name>
    <name type="synonym">Phaseolus mungo</name>
    <dbReference type="NCBI Taxonomy" id="3915"/>
    <lineage>
        <taxon>Eukaryota</taxon>
        <taxon>Viridiplantae</taxon>
        <taxon>Streptophyta</taxon>
        <taxon>Embryophyta</taxon>
        <taxon>Tracheophyta</taxon>
        <taxon>Spermatophyta</taxon>
        <taxon>Magnoliopsida</taxon>
        <taxon>eudicotyledons</taxon>
        <taxon>Gunneridae</taxon>
        <taxon>Pentapetalae</taxon>
        <taxon>rosids</taxon>
        <taxon>fabids</taxon>
        <taxon>Fabales</taxon>
        <taxon>Fabaceae</taxon>
        <taxon>Papilionoideae</taxon>
        <taxon>50 kb inversion clade</taxon>
        <taxon>NPAAA clade</taxon>
        <taxon>indigoferoid/millettioid clade</taxon>
        <taxon>Phaseoleae</taxon>
        <taxon>Vigna</taxon>
    </lineage>
</organism>
<dbReference type="AlphaFoldDB" id="A0AAQ3NNW4"/>
<name>A0AAQ3NNW4_VIGMU</name>
<gene>
    <name evidence="1" type="ORF">V8G54_016403</name>
</gene>
<proteinExistence type="predicted"/>